<dbReference type="EMBL" id="RQZC01000027">
    <property type="protein sequence ID" value="RRD24453.1"/>
    <property type="molecule type" value="Genomic_DNA"/>
</dbReference>
<dbReference type="OrthoDB" id="9964001at2"/>
<keyword evidence="3" id="KW-1185">Reference proteome</keyword>
<dbReference type="Proteomes" id="UP000271272">
    <property type="component" value="Unassembled WGS sequence"/>
</dbReference>
<dbReference type="RefSeq" id="WP_124934604.1">
    <property type="nucleotide sequence ID" value="NZ_RQZC01000027.1"/>
</dbReference>
<feature type="signal peptide" evidence="1">
    <location>
        <begin position="1"/>
        <end position="25"/>
    </location>
</feature>
<evidence type="ECO:0008006" key="4">
    <source>
        <dbReference type="Google" id="ProtNLM"/>
    </source>
</evidence>
<protein>
    <recommendedName>
        <fullName evidence="4">Lipoprotein</fullName>
    </recommendedName>
</protein>
<comment type="caution">
    <text evidence="2">The sequence shown here is derived from an EMBL/GenBank/DDBJ whole genome shotgun (WGS) entry which is preliminary data.</text>
</comment>
<sequence>MRIHRLSPAITAPSLSMLLVAAGCAATGGVDQSAPEALAIDVVEAARQGQDVTGYALVDHDSPEVCTPDTCGDLTALRRATGVCAELEGDLSAHEETANRDDATSVMVYVTTPDDDSGRCSFHVSKQDGKWWLSD</sequence>
<feature type="chain" id="PRO_5018085858" description="Lipoprotein" evidence="1">
    <location>
        <begin position="26"/>
        <end position="135"/>
    </location>
</feature>
<evidence type="ECO:0000256" key="1">
    <source>
        <dbReference type="SAM" id="SignalP"/>
    </source>
</evidence>
<keyword evidence="1" id="KW-0732">Signal</keyword>
<name>A0A3P1UVM1_9ACTO</name>
<reference evidence="2 3" key="1">
    <citation type="submission" date="2018-11" db="EMBL/GenBank/DDBJ databases">
        <title>Genomes From Bacteria Associated with the Canine Oral Cavity: a Test Case for Automated Genome-Based Taxonomic Assignment.</title>
        <authorList>
            <person name="Coil D.A."/>
            <person name="Jospin G."/>
            <person name="Darling A.E."/>
            <person name="Wallis C."/>
            <person name="Davis I.J."/>
            <person name="Harris S."/>
            <person name="Eisen J.A."/>
            <person name="Holcombe L.J."/>
            <person name="O'Flynn C."/>
        </authorList>
    </citation>
    <scope>NUCLEOTIDE SEQUENCE [LARGE SCALE GENOMIC DNA]</scope>
    <source>
        <strain evidence="2 3">OH5050</strain>
    </source>
</reference>
<gene>
    <name evidence="2" type="ORF">EII10_11365</name>
</gene>
<evidence type="ECO:0000313" key="3">
    <source>
        <dbReference type="Proteomes" id="UP000271272"/>
    </source>
</evidence>
<evidence type="ECO:0000313" key="2">
    <source>
        <dbReference type="EMBL" id="RRD24453.1"/>
    </source>
</evidence>
<dbReference type="PROSITE" id="PS51257">
    <property type="entry name" value="PROKAR_LIPOPROTEIN"/>
    <property type="match status" value="1"/>
</dbReference>
<dbReference type="AlphaFoldDB" id="A0A3P1UVM1"/>
<organism evidence="2 3">
    <name type="scientific">Actinomyces bowdenii</name>
    <dbReference type="NCBI Taxonomy" id="131109"/>
    <lineage>
        <taxon>Bacteria</taxon>
        <taxon>Bacillati</taxon>
        <taxon>Actinomycetota</taxon>
        <taxon>Actinomycetes</taxon>
        <taxon>Actinomycetales</taxon>
        <taxon>Actinomycetaceae</taxon>
        <taxon>Actinomyces</taxon>
    </lineage>
</organism>
<proteinExistence type="predicted"/>
<accession>A0A3P1UVM1</accession>